<organism evidence="16 17">
    <name type="scientific">Sakesphorus luctuosus</name>
    <dbReference type="NCBI Taxonomy" id="419690"/>
    <lineage>
        <taxon>Eukaryota</taxon>
        <taxon>Metazoa</taxon>
        <taxon>Chordata</taxon>
        <taxon>Craniata</taxon>
        <taxon>Vertebrata</taxon>
        <taxon>Euteleostomi</taxon>
        <taxon>Archelosauria</taxon>
        <taxon>Archosauria</taxon>
        <taxon>Dinosauria</taxon>
        <taxon>Saurischia</taxon>
        <taxon>Theropoda</taxon>
        <taxon>Coelurosauria</taxon>
        <taxon>Aves</taxon>
        <taxon>Neognathae</taxon>
        <taxon>Neoaves</taxon>
        <taxon>Telluraves</taxon>
        <taxon>Australaves</taxon>
        <taxon>Passeriformes</taxon>
        <taxon>Thamnophilidae</taxon>
        <taxon>Sakesphorus</taxon>
    </lineage>
</organism>
<dbReference type="CDD" id="cd18329">
    <property type="entry name" value="BTB_POZ_ZBTB8A_BOZF1"/>
    <property type="match status" value="1"/>
</dbReference>
<evidence type="ECO:0000313" key="16">
    <source>
        <dbReference type="EMBL" id="NXG01810.1"/>
    </source>
</evidence>
<dbReference type="InterPro" id="IPR036236">
    <property type="entry name" value="Znf_C2H2_sf"/>
</dbReference>
<comment type="function">
    <text evidence="1">May be involved in transcriptional regulation.</text>
</comment>
<dbReference type="SUPFAM" id="SSF57667">
    <property type="entry name" value="beta-beta-alpha zinc fingers"/>
    <property type="match status" value="1"/>
</dbReference>
<dbReference type="GO" id="GO:0008270">
    <property type="term" value="F:zinc ion binding"/>
    <property type="evidence" value="ECO:0007669"/>
    <property type="project" value="UniProtKB-KW"/>
</dbReference>
<evidence type="ECO:0000256" key="1">
    <source>
        <dbReference type="ARBA" id="ARBA00003767"/>
    </source>
</evidence>
<dbReference type="SMART" id="SM00355">
    <property type="entry name" value="ZnF_C2H2"/>
    <property type="match status" value="2"/>
</dbReference>
<evidence type="ECO:0000313" key="17">
    <source>
        <dbReference type="Proteomes" id="UP000558958"/>
    </source>
</evidence>
<feature type="compositionally biased region" description="Basic and acidic residues" evidence="13">
    <location>
        <begin position="245"/>
        <end position="258"/>
    </location>
</feature>
<protein>
    <submittedName>
        <fullName evidence="16">ZBT8A protein</fullName>
    </submittedName>
</protein>
<dbReference type="Pfam" id="PF00651">
    <property type="entry name" value="BTB"/>
    <property type="match status" value="1"/>
</dbReference>
<keyword evidence="3" id="KW-0597">Phosphoprotein</keyword>
<keyword evidence="4" id="KW-0479">Metal-binding</keyword>
<evidence type="ECO:0000256" key="3">
    <source>
        <dbReference type="ARBA" id="ARBA00022553"/>
    </source>
</evidence>
<dbReference type="EMBL" id="VWZD01002985">
    <property type="protein sequence ID" value="NXG01810.1"/>
    <property type="molecule type" value="Genomic_DNA"/>
</dbReference>
<dbReference type="SUPFAM" id="SSF54695">
    <property type="entry name" value="POZ domain"/>
    <property type="match status" value="1"/>
</dbReference>
<evidence type="ECO:0000256" key="11">
    <source>
        <dbReference type="ARBA" id="ARBA00023242"/>
    </source>
</evidence>
<keyword evidence="10" id="KW-0804">Transcription</keyword>
<evidence type="ECO:0000256" key="4">
    <source>
        <dbReference type="ARBA" id="ARBA00022723"/>
    </source>
</evidence>
<dbReference type="AlphaFoldDB" id="A0A7K8YEV2"/>
<keyword evidence="5" id="KW-0677">Repeat</keyword>
<feature type="domain" description="C2H2-type" evidence="15">
    <location>
        <begin position="277"/>
        <end position="304"/>
    </location>
</feature>
<evidence type="ECO:0000256" key="13">
    <source>
        <dbReference type="SAM" id="MobiDB-lite"/>
    </source>
</evidence>
<dbReference type="InterPro" id="IPR050457">
    <property type="entry name" value="ZnFinger_BTB_dom_contain"/>
</dbReference>
<evidence type="ECO:0000256" key="10">
    <source>
        <dbReference type="ARBA" id="ARBA00023163"/>
    </source>
</evidence>
<accession>A0A7K8YEV2</accession>
<keyword evidence="8" id="KW-0805">Transcription regulation</keyword>
<dbReference type="Gene3D" id="3.30.160.60">
    <property type="entry name" value="Classic Zinc Finger"/>
    <property type="match status" value="2"/>
</dbReference>
<evidence type="ECO:0000259" key="14">
    <source>
        <dbReference type="PROSITE" id="PS50097"/>
    </source>
</evidence>
<feature type="domain" description="BTB" evidence="14">
    <location>
        <begin position="24"/>
        <end position="92"/>
    </location>
</feature>
<dbReference type="PANTHER" id="PTHR46105">
    <property type="entry name" value="AGAP004733-PA"/>
    <property type="match status" value="1"/>
</dbReference>
<dbReference type="Gene3D" id="3.30.710.10">
    <property type="entry name" value="Potassium Channel Kv1.1, Chain A"/>
    <property type="match status" value="1"/>
</dbReference>
<keyword evidence="6 12" id="KW-0863">Zinc-finger</keyword>
<feature type="compositionally biased region" description="Basic residues" evidence="13">
    <location>
        <begin position="200"/>
        <end position="215"/>
    </location>
</feature>
<keyword evidence="11" id="KW-0539">Nucleus</keyword>
<comment type="subcellular location">
    <subcellularLocation>
        <location evidence="2">Nucleus</location>
    </subcellularLocation>
</comment>
<feature type="compositionally biased region" description="Basic residues" evidence="13">
    <location>
        <begin position="151"/>
        <end position="160"/>
    </location>
</feature>
<dbReference type="PROSITE" id="PS50157">
    <property type="entry name" value="ZINC_FINGER_C2H2_2"/>
    <property type="match status" value="2"/>
</dbReference>
<dbReference type="FunFam" id="3.30.160.60:FF:001155">
    <property type="entry name" value="Zinc finger 30C"/>
    <property type="match status" value="1"/>
</dbReference>
<evidence type="ECO:0000256" key="12">
    <source>
        <dbReference type="PROSITE-ProRule" id="PRU00042"/>
    </source>
</evidence>
<reference evidence="16 17" key="1">
    <citation type="submission" date="2019-09" db="EMBL/GenBank/DDBJ databases">
        <title>Bird 10,000 Genomes (B10K) Project - Family phase.</title>
        <authorList>
            <person name="Zhang G."/>
        </authorList>
    </citation>
    <scope>NUCLEOTIDE SEQUENCE [LARGE SCALE GENOMIC DNA]</scope>
    <source>
        <strain evidence="16">B10K-DU-001-06</strain>
        <tissue evidence="16">Muscle</tissue>
    </source>
</reference>
<evidence type="ECO:0000256" key="5">
    <source>
        <dbReference type="ARBA" id="ARBA00022737"/>
    </source>
</evidence>
<dbReference type="InterPro" id="IPR000210">
    <property type="entry name" value="BTB/POZ_dom"/>
</dbReference>
<feature type="region of interest" description="Disordered" evidence="13">
    <location>
        <begin position="372"/>
        <end position="435"/>
    </location>
</feature>
<dbReference type="PROSITE" id="PS50097">
    <property type="entry name" value="BTB"/>
    <property type="match status" value="1"/>
</dbReference>
<dbReference type="Proteomes" id="UP000558958">
    <property type="component" value="Unassembled WGS sequence"/>
</dbReference>
<keyword evidence="9" id="KW-0238">DNA-binding</keyword>
<dbReference type="GO" id="GO:0000981">
    <property type="term" value="F:DNA-binding transcription factor activity, RNA polymerase II-specific"/>
    <property type="evidence" value="ECO:0007669"/>
    <property type="project" value="TreeGrafter"/>
</dbReference>
<dbReference type="SMART" id="SM00225">
    <property type="entry name" value="BTB"/>
    <property type="match status" value="1"/>
</dbReference>
<comment type="caution">
    <text evidence="16">The sequence shown here is derived from an EMBL/GenBank/DDBJ whole genome shotgun (WGS) entry which is preliminary data.</text>
</comment>
<evidence type="ECO:0000256" key="8">
    <source>
        <dbReference type="ARBA" id="ARBA00023015"/>
    </source>
</evidence>
<keyword evidence="17" id="KW-1185">Reference proteome</keyword>
<dbReference type="PROSITE" id="PS00028">
    <property type="entry name" value="ZINC_FINGER_C2H2_1"/>
    <property type="match status" value="2"/>
</dbReference>
<proteinExistence type="predicted"/>
<gene>
    <name evidence="16" type="primary">Zbtb8a_1</name>
    <name evidence="16" type="ORF">SAKLUC_R06003</name>
</gene>
<sequence>MEISSHQSHLLEQLNEQRKQDLFCDCNILVEGKVFKAHRNVLFASSGYFKMLLSQSSKETTQPTIATFEVFSPETFMVILDFVYSGVLSLTGQNVIEVMSAASYLQMTDILNVCKTFIKSSLDINEKEKDHYLSLSAKGPSPEHARPTLYRSRRKAKSNPRRSYTIPDEKPNSNENSWSSYSSFLSSQGILQRADTQLSKRGRKQGSGRRRRRHLGRELGQGKPDRAVAPKSSPSPHTEDDPEGDAEHDVDHDGYGCHHGSEVAPKKWSGELPRMRFQCPFCTHTVKRRADLKRHLRCHTGERPYPCDACGKRFTRLEHLRNHFQTIHQAGKLVCRKCKRRVTELTGRVVQQGTRRYRLCHRCLAHASLDSTPGDCQAQQPPAPPTGNKRPKWALEEEHRSDGEAVEEQPCNLVVRHANGDVPDEVEEKVKPNLR</sequence>
<feature type="domain" description="C2H2-type" evidence="15">
    <location>
        <begin position="305"/>
        <end position="333"/>
    </location>
</feature>
<dbReference type="GO" id="GO:0000978">
    <property type="term" value="F:RNA polymerase II cis-regulatory region sequence-specific DNA binding"/>
    <property type="evidence" value="ECO:0007669"/>
    <property type="project" value="TreeGrafter"/>
</dbReference>
<dbReference type="InterPro" id="IPR011333">
    <property type="entry name" value="SKP1/BTB/POZ_sf"/>
</dbReference>
<feature type="non-terminal residue" evidence="16">
    <location>
        <position position="1"/>
    </location>
</feature>
<evidence type="ECO:0000256" key="6">
    <source>
        <dbReference type="ARBA" id="ARBA00022771"/>
    </source>
</evidence>
<dbReference type="PANTHER" id="PTHR46105:SF12">
    <property type="entry name" value="ZINC FINGER AND BTB DOMAIN-CONTAINING PROTEIN 8A"/>
    <property type="match status" value="1"/>
</dbReference>
<feature type="non-terminal residue" evidence="16">
    <location>
        <position position="435"/>
    </location>
</feature>
<evidence type="ECO:0000256" key="2">
    <source>
        <dbReference type="ARBA" id="ARBA00004123"/>
    </source>
</evidence>
<feature type="region of interest" description="Disordered" evidence="13">
    <location>
        <begin position="133"/>
        <end position="179"/>
    </location>
</feature>
<dbReference type="InterPro" id="IPR013087">
    <property type="entry name" value="Znf_C2H2_type"/>
</dbReference>
<evidence type="ECO:0000256" key="9">
    <source>
        <dbReference type="ARBA" id="ARBA00023125"/>
    </source>
</evidence>
<keyword evidence="7" id="KW-0862">Zinc</keyword>
<evidence type="ECO:0000256" key="7">
    <source>
        <dbReference type="ARBA" id="ARBA00022833"/>
    </source>
</evidence>
<feature type="region of interest" description="Disordered" evidence="13">
    <location>
        <begin position="191"/>
        <end position="258"/>
    </location>
</feature>
<dbReference type="GO" id="GO:0005634">
    <property type="term" value="C:nucleus"/>
    <property type="evidence" value="ECO:0007669"/>
    <property type="project" value="UniProtKB-SubCell"/>
</dbReference>
<feature type="compositionally biased region" description="Basic and acidic residues" evidence="13">
    <location>
        <begin position="393"/>
        <end position="403"/>
    </location>
</feature>
<evidence type="ECO:0000259" key="15">
    <source>
        <dbReference type="PROSITE" id="PS50157"/>
    </source>
</evidence>
<name>A0A7K8YEV2_9PASS</name>